<comment type="caution">
    <text evidence="5">The sequence shown here is derived from an EMBL/GenBank/DDBJ whole genome shotgun (WGS) entry which is preliminary data.</text>
</comment>
<evidence type="ECO:0000259" key="4">
    <source>
        <dbReference type="Pfam" id="PF07992"/>
    </source>
</evidence>
<keyword evidence="6" id="KW-1185">Reference proteome</keyword>
<evidence type="ECO:0000256" key="2">
    <source>
        <dbReference type="SAM" id="MobiDB-lite"/>
    </source>
</evidence>
<feature type="domain" description="FAD/NAD(P)-binding" evidence="4">
    <location>
        <begin position="38"/>
        <end position="360"/>
    </location>
</feature>
<dbReference type="InterPro" id="IPR036188">
    <property type="entry name" value="FAD/NAD-bd_sf"/>
</dbReference>
<protein>
    <submittedName>
        <fullName evidence="5">FAD-dependent oxidoreductase</fullName>
    </submittedName>
</protein>
<dbReference type="InterPro" id="IPR007419">
    <property type="entry name" value="BFD-like_2Fe2S-bd_dom"/>
</dbReference>
<feature type="region of interest" description="Disordered" evidence="2">
    <location>
        <begin position="1"/>
        <end position="35"/>
    </location>
</feature>
<evidence type="ECO:0000313" key="5">
    <source>
        <dbReference type="EMBL" id="MBB1244728.1"/>
    </source>
</evidence>
<proteinExistence type="predicted"/>
<feature type="compositionally biased region" description="Polar residues" evidence="2">
    <location>
        <begin position="528"/>
        <end position="543"/>
    </location>
</feature>
<dbReference type="Gene3D" id="1.10.10.1100">
    <property type="entry name" value="BFD-like [2Fe-2S]-binding domain"/>
    <property type="match status" value="1"/>
</dbReference>
<dbReference type="Pfam" id="PF07992">
    <property type="entry name" value="Pyr_redox_2"/>
    <property type="match status" value="1"/>
</dbReference>
<dbReference type="InterPro" id="IPR023753">
    <property type="entry name" value="FAD/NAD-binding_dom"/>
</dbReference>
<evidence type="ECO:0000313" key="6">
    <source>
        <dbReference type="Proteomes" id="UP000766698"/>
    </source>
</evidence>
<dbReference type="PANTHER" id="PTHR42949">
    <property type="entry name" value="ANAEROBIC GLYCEROL-3-PHOSPHATE DEHYDROGENASE SUBUNIT B"/>
    <property type="match status" value="1"/>
</dbReference>
<dbReference type="InterPro" id="IPR017224">
    <property type="entry name" value="Opine_Oxase_asu/HCN_bsu"/>
</dbReference>
<keyword evidence="1" id="KW-0560">Oxidoreductase</keyword>
<evidence type="ECO:0000256" key="1">
    <source>
        <dbReference type="ARBA" id="ARBA00023002"/>
    </source>
</evidence>
<dbReference type="PIRSF" id="PIRSF037495">
    <property type="entry name" value="Opine_OX_OoxA/HcnB"/>
    <property type="match status" value="1"/>
</dbReference>
<sequence>MAAPTSGPACCPPHRATPSPPRRGTAVPTSPTEAEPEYDLAVIGAGPAGLAGAVTAEELGLSVCLLDSSPQPGGQFYRHPAPALRAARPEALHHDWPAFAALRDRLAAGTVRVRAAHHVWTVERLAGPDGEGRWRLHALAGADGGRPVRIRARALLLATGAAERQLPFPGWTLPGVVSAGGAQAMLKSGLVLPGRRVVVAGSGPLLLAVAATLVEAGAHVPLLVEASGYLDYARHPGVLAAAPGKLLEGAAHAAALLAHRVRPLTRHAITRVHGTSEGSGAEVRVNAVTVSALDRDWRPLPGSERRVACDAVAVGHGLVPHLDLATGLGCAVRTTPDGASALVLDAGQQTSVPGVWSAGETGGVGGARLARIEGELAALAIVSRLRGRPRATAARARRLARARRRLRAFAEAMAAVHAPGPGWSHWLEDTTEVCRCEEVTAGCVRAAVDGLGARDTRSVKLLTRAGMGWCQGRVCGGAVARLTGSPPGPDRRPLATPVTLAALAATPPDRPAPDPTAEPASDARTGPTAPTTDQPSADTGPTRSDTHRGDLP</sequence>
<dbReference type="Proteomes" id="UP000766698">
    <property type="component" value="Unassembled WGS sequence"/>
</dbReference>
<dbReference type="InterPro" id="IPR041854">
    <property type="entry name" value="BFD-like_2Fe2S-bd_dom_sf"/>
</dbReference>
<dbReference type="CDD" id="cd19946">
    <property type="entry name" value="GlpA-like_Fer2_BFD-like"/>
    <property type="match status" value="1"/>
</dbReference>
<reference evidence="6" key="1">
    <citation type="journal article" date="2020" name="Syst. Appl. Microbiol.">
        <title>Streptomyces alkaliterrae sp. nov., isolated from an alkaline soil, and emended descriptions of Streptomyces alkaliphilus, Streptomyces calidiresistens and Streptomyces durbertensis.</title>
        <authorList>
            <person name="Swiecimska M."/>
            <person name="Golinska P."/>
            <person name="Nouioui I."/>
            <person name="Wypij M."/>
            <person name="Rai M."/>
            <person name="Sangal V."/>
            <person name="Goodfellow M."/>
        </authorList>
    </citation>
    <scope>NUCLEOTIDE SEQUENCE [LARGE SCALE GENOMIC DNA]</scope>
    <source>
        <strain evidence="6">DSM 104538</strain>
    </source>
</reference>
<gene>
    <name evidence="5" type="ORF">GL263_14295</name>
</gene>
<name>A0ABR6EHC0_9ACTN</name>
<dbReference type="PRINTS" id="PR00368">
    <property type="entry name" value="FADPNR"/>
</dbReference>
<dbReference type="PRINTS" id="PR00411">
    <property type="entry name" value="PNDRDTASEI"/>
</dbReference>
<dbReference type="SUPFAM" id="SSF51905">
    <property type="entry name" value="FAD/NAD(P)-binding domain"/>
    <property type="match status" value="1"/>
</dbReference>
<dbReference type="Pfam" id="PF04324">
    <property type="entry name" value="Fer2_BFD"/>
    <property type="match status" value="1"/>
</dbReference>
<organism evidence="5 6">
    <name type="scientific">Streptomyces durbertensis</name>
    <dbReference type="NCBI Taxonomy" id="2448886"/>
    <lineage>
        <taxon>Bacteria</taxon>
        <taxon>Bacillati</taxon>
        <taxon>Actinomycetota</taxon>
        <taxon>Actinomycetes</taxon>
        <taxon>Kitasatosporales</taxon>
        <taxon>Streptomycetaceae</taxon>
        <taxon>Streptomyces</taxon>
    </lineage>
</organism>
<feature type="region of interest" description="Disordered" evidence="2">
    <location>
        <begin position="502"/>
        <end position="552"/>
    </location>
</feature>
<dbReference type="EMBL" id="WMLF01000188">
    <property type="protein sequence ID" value="MBB1244728.1"/>
    <property type="molecule type" value="Genomic_DNA"/>
</dbReference>
<evidence type="ECO:0000259" key="3">
    <source>
        <dbReference type="Pfam" id="PF04324"/>
    </source>
</evidence>
<feature type="domain" description="BFD-like [2Fe-2S]-binding" evidence="3">
    <location>
        <begin position="433"/>
        <end position="481"/>
    </location>
</feature>
<accession>A0ABR6EHC0</accession>
<dbReference type="Gene3D" id="3.50.50.60">
    <property type="entry name" value="FAD/NAD(P)-binding domain"/>
    <property type="match status" value="2"/>
</dbReference>
<dbReference type="InterPro" id="IPR051691">
    <property type="entry name" value="Metab_Enz_Cyan_OpOx_G3PDH"/>
</dbReference>
<dbReference type="PANTHER" id="PTHR42949:SF3">
    <property type="entry name" value="ANAEROBIC GLYCEROL-3-PHOSPHATE DEHYDROGENASE SUBUNIT B"/>
    <property type="match status" value="1"/>
</dbReference>